<dbReference type="RefSeq" id="WP_231005326.1">
    <property type="nucleotide sequence ID" value="NZ_JAJNEC010000005.1"/>
</dbReference>
<evidence type="ECO:0000313" key="2">
    <source>
        <dbReference type="Proteomes" id="UP001199816"/>
    </source>
</evidence>
<protein>
    <submittedName>
        <fullName evidence="1">Short-chain dehydrogenase</fullName>
    </submittedName>
</protein>
<comment type="caution">
    <text evidence="1">The sequence shown here is derived from an EMBL/GenBank/DDBJ whole genome shotgun (WGS) entry which is preliminary data.</text>
</comment>
<accession>A0ABS8PVY9</accession>
<organism evidence="1 2">
    <name type="scientific">Niabella pedocola</name>
    <dbReference type="NCBI Taxonomy" id="1752077"/>
    <lineage>
        <taxon>Bacteria</taxon>
        <taxon>Pseudomonadati</taxon>
        <taxon>Bacteroidota</taxon>
        <taxon>Chitinophagia</taxon>
        <taxon>Chitinophagales</taxon>
        <taxon>Chitinophagaceae</taxon>
        <taxon>Niabella</taxon>
    </lineage>
</organism>
<reference evidence="1 2" key="1">
    <citation type="submission" date="2021-11" db="EMBL/GenBank/DDBJ databases">
        <title>Genomic of Niabella pedocola.</title>
        <authorList>
            <person name="Wu T."/>
        </authorList>
    </citation>
    <scope>NUCLEOTIDE SEQUENCE [LARGE SCALE GENOMIC DNA]</scope>
    <source>
        <strain evidence="1 2">JCM 31011</strain>
    </source>
</reference>
<sequence>MDVNAIEKFLTSATKNTGAVNIHFKDRSTVTGIFINSRDYDELKAKNFWRVVSSKNVQLWERTGDVNLSRLFSGSGFTRLSAAAK</sequence>
<keyword evidence="2" id="KW-1185">Reference proteome</keyword>
<evidence type="ECO:0000313" key="1">
    <source>
        <dbReference type="EMBL" id="MCD2424071.1"/>
    </source>
</evidence>
<gene>
    <name evidence="1" type="ORF">LQ567_14930</name>
</gene>
<proteinExistence type="predicted"/>
<name>A0ABS8PVY9_9BACT</name>
<dbReference type="Proteomes" id="UP001199816">
    <property type="component" value="Unassembled WGS sequence"/>
</dbReference>
<dbReference type="EMBL" id="JAJNEC010000005">
    <property type="protein sequence ID" value="MCD2424071.1"/>
    <property type="molecule type" value="Genomic_DNA"/>
</dbReference>